<evidence type="ECO:0000313" key="7">
    <source>
        <dbReference type="Proteomes" id="UP000509626"/>
    </source>
</evidence>
<gene>
    <name evidence="6" type="ORF">HUG12_21095</name>
</gene>
<dbReference type="PANTHER" id="PTHR45772">
    <property type="entry name" value="CONSERVED COMPONENT OF ABC TRANSPORTER FOR NATURAL AMINO ACIDS-RELATED"/>
    <property type="match status" value="1"/>
</dbReference>
<accession>A0A7D5QJX4</accession>
<dbReference type="GeneID" id="56040012"/>
<protein>
    <submittedName>
        <fullName evidence="6">ABC transporter ATP-binding protein</fullName>
    </submittedName>
</protein>
<feature type="region of interest" description="Disordered" evidence="4">
    <location>
        <begin position="279"/>
        <end position="305"/>
    </location>
</feature>
<dbReference type="PANTHER" id="PTHR45772:SF3">
    <property type="entry name" value="ABC TRANSPORTER ATP-BINDING PROTEIN"/>
    <property type="match status" value="1"/>
</dbReference>
<organism evidence="6 7">
    <name type="scientific">Halorarum salinum</name>
    <dbReference type="NCBI Taxonomy" id="2743089"/>
    <lineage>
        <taxon>Archaea</taxon>
        <taxon>Methanobacteriati</taxon>
        <taxon>Methanobacteriota</taxon>
        <taxon>Stenosarchaea group</taxon>
        <taxon>Halobacteria</taxon>
        <taxon>Halobacteriales</taxon>
        <taxon>Haloferacaceae</taxon>
        <taxon>Halorarum</taxon>
    </lineage>
</organism>
<dbReference type="PROSITE" id="PS50893">
    <property type="entry name" value="ABC_TRANSPORTER_2"/>
    <property type="match status" value="1"/>
</dbReference>
<keyword evidence="2" id="KW-0547">Nucleotide-binding</keyword>
<dbReference type="InterPro" id="IPR003593">
    <property type="entry name" value="AAA+_ATPase"/>
</dbReference>
<keyword evidence="1" id="KW-0813">Transport</keyword>
<evidence type="ECO:0000259" key="5">
    <source>
        <dbReference type="PROSITE" id="PS50893"/>
    </source>
</evidence>
<dbReference type="Pfam" id="PF00005">
    <property type="entry name" value="ABC_tran"/>
    <property type="match status" value="2"/>
</dbReference>
<keyword evidence="7" id="KW-1185">Reference proteome</keyword>
<dbReference type="GO" id="GO:0005886">
    <property type="term" value="C:plasma membrane"/>
    <property type="evidence" value="ECO:0007669"/>
    <property type="project" value="TreeGrafter"/>
</dbReference>
<sequence length="305" mass="31114">MLRTRGLTKRFGGLTAVDDVDFALGEDELCSLIGPNGAGKTTFFDLLTGALEPTAGTVELRTDSAAGSADGGAGNRDGAGDGVDGRADAGTPGATGPDGWTDVTGAAPHEVASMGVHRSYQVTNVFPGSTVLENVRVAAQAAGPDASTFWRNAGELDRYLEEAYAVLDRVGLADRAEEPASALSHGAKRQLEVGIALAGDPDVLLLDEPNAGVSSESVSRVVDLVEDVATDHAVLLVEHNMDIVMEVSDRVVVLNQGAVIADDEPAAVRADPAVQEAYLGGYEPGSAGTGADGSDRSADDGGELA</sequence>
<dbReference type="OrthoDB" id="44250at2157"/>
<dbReference type="KEGG" id="halu:HUG12_21095"/>
<geneLocation type="plasmid" evidence="6 7">
    <name>unnamed1</name>
</geneLocation>
<dbReference type="InterPro" id="IPR027417">
    <property type="entry name" value="P-loop_NTPase"/>
</dbReference>
<dbReference type="InterPro" id="IPR051120">
    <property type="entry name" value="ABC_AA/LPS_Transport"/>
</dbReference>
<dbReference type="Pfam" id="PF12399">
    <property type="entry name" value="BCA_ABC_TP_C"/>
    <property type="match status" value="1"/>
</dbReference>
<dbReference type="Proteomes" id="UP000509626">
    <property type="component" value="Plasmid unnamed1"/>
</dbReference>
<dbReference type="GO" id="GO:0005524">
    <property type="term" value="F:ATP binding"/>
    <property type="evidence" value="ECO:0007669"/>
    <property type="project" value="UniProtKB-KW"/>
</dbReference>
<evidence type="ECO:0000256" key="4">
    <source>
        <dbReference type="SAM" id="MobiDB-lite"/>
    </source>
</evidence>
<dbReference type="InterPro" id="IPR003439">
    <property type="entry name" value="ABC_transporter-like_ATP-bd"/>
</dbReference>
<dbReference type="Gene3D" id="3.40.50.300">
    <property type="entry name" value="P-loop containing nucleotide triphosphate hydrolases"/>
    <property type="match status" value="1"/>
</dbReference>
<dbReference type="InterPro" id="IPR032823">
    <property type="entry name" value="BCA_ABC_TP_C"/>
</dbReference>
<name>A0A7D5QJX4_9EURY</name>
<feature type="region of interest" description="Disordered" evidence="4">
    <location>
        <begin position="62"/>
        <end position="104"/>
    </location>
</feature>
<feature type="domain" description="ABC transporter" evidence="5">
    <location>
        <begin position="2"/>
        <end position="281"/>
    </location>
</feature>
<dbReference type="SMART" id="SM00382">
    <property type="entry name" value="AAA"/>
    <property type="match status" value="1"/>
</dbReference>
<evidence type="ECO:0000256" key="1">
    <source>
        <dbReference type="ARBA" id="ARBA00022448"/>
    </source>
</evidence>
<dbReference type="CDD" id="cd03219">
    <property type="entry name" value="ABC_Mj1267_LivG_branched"/>
    <property type="match status" value="1"/>
</dbReference>
<evidence type="ECO:0000256" key="3">
    <source>
        <dbReference type="ARBA" id="ARBA00022840"/>
    </source>
</evidence>
<reference evidence="6 7" key="1">
    <citation type="submission" date="2020-06" db="EMBL/GenBank/DDBJ databases">
        <title>NJ-3-1, isolated from saline soil.</title>
        <authorList>
            <person name="Cui H.L."/>
            <person name="Shi X."/>
        </authorList>
    </citation>
    <scope>NUCLEOTIDE SEQUENCE [LARGE SCALE GENOMIC DNA]</scope>
    <source>
        <strain evidence="6 7">NJ-3-1</strain>
        <plasmid evidence="6 7">unnamed1</plasmid>
    </source>
</reference>
<evidence type="ECO:0000313" key="6">
    <source>
        <dbReference type="EMBL" id="QLG64282.1"/>
    </source>
</evidence>
<dbReference type="SUPFAM" id="SSF52540">
    <property type="entry name" value="P-loop containing nucleoside triphosphate hydrolases"/>
    <property type="match status" value="1"/>
</dbReference>
<dbReference type="RefSeq" id="WP_179270864.1">
    <property type="nucleotide sequence ID" value="NZ_CP058580.1"/>
</dbReference>
<dbReference type="AlphaFoldDB" id="A0A7D5QJX4"/>
<keyword evidence="3 6" id="KW-0067">ATP-binding</keyword>
<evidence type="ECO:0000256" key="2">
    <source>
        <dbReference type="ARBA" id="ARBA00022741"/>
    </source>
</evidence>
<proteinExistence type="predicted"/>
<dbReference type="GO" id="GO:0016887">
    <property type="term" value="F:ATP hydrolysis activity"/>
    <property type="evidence" value="ECO:0007669"/>
    <property type="project" value="InterPro"/>
</dbReference>
<feature type="compositionally biased region" description="Gly residues" evidence="4">
    <location>
        <begin position="69"/>
        <end position="82"/>
    </location>
</feature>
<keyword evidence="6" id="KW-0614">Plasmid</keyword>
<dbReference type="EMBL" id="CP058580">
    <property type="protein sequence ID" value="QLG64282.1"/>
    <property type="molecule type" value="Genomic_DNA"/>
</dbReference>